<dbReference type="GO" id="GO:0030684">
    <property type="term" value="C:preribosome"/>
    <property type="evidence" value="ECO:0007669"/>
    <property type="project" value="UniProtKB-ARBA"/>
</dbReference>
<evidence type="ECO:0000256" key="10">
    <source>
        <dbReference type="ARBA" id="ARBA00022884"/>
    </source>
</evidence>
<evidence type="ECO:0000256" key="14">
    <source>
        <dbReference type="ARBA" id="ARBA00023274"/>
    </source>
</evidence>
<evidence type="ECO:0000256" key="16">
    <source>
        <dbReference type="SAM" id="MobiDB-lite"/>
    </source>
</evidence>
<evidence type="ECO:0000256" key="11">
    <source>
        <dbReference type="ARBA" id="ARBA00022980"/>
    </source>
</evidence>
<evidence type="ECO:0000256" key="3">
    <source>
        <dbReference type="ARBA" id="ARBA00009805"/>
    </source>
</evidence>
<evidence type="ECO:0000259" key="17">
    <source>
        <dbReference type="Pfam" id="PF11708"/>
    </source>
</evidence>
<keyword evidence="9" id="KW-0862">Zinc</keyword>
<dbReference type="GO" id="GO:0005681">
    <property type="term" value="C:spliceosomal complex"/>
    <property type="evidence" value="ECO:0007669"/>
    <property type="project" value="UniProtKB-UniRule"/>
</dbReference>
<evidence type="ECO:0000256" key="6">
    <source>
        <dbReference type="ARBA" id="ARBA00022728"/>
    </source>
</evidence>
<evidence type="ECO:0000256" key="2">
    <source>
        <dbReference type="ARBA" id="ARBA00007203"/>
    </source>
</evidence>
<comment type="similarity">
    <text evidence="2 15">Belongs to the SLU7 family.</text>
</comment>
<comment type="function">
    <text evidence="15">Involved in pre-mRNA splicing.</text>
</comment>
<keyword evidence="5" id="KW-0479">Metal-binding</keyword>
<dbReference type="GO" id="GO:0003735">
    <property type="term" value="F:structural constituent of ribosome"/>
    <property type="evidence" value="ECO:0007669"/>
    <property type="project" value="InterPro"/>
</dbReference>
<proteinExistence type="inferred from homology"/>
<keyword evidence="10" id="KW-0694">RNA-binding</keyword>
<keyword evidence="6 15" id="KW-0747">Spliceosome</keyword>
<dbReference type="Proteomes" id="UP000243015">
    <property type="component" value="Unassembled WGS sequence"/>
</dbReference>
<dbReference type="GO" id="GO:0022625">
    <property type="term" value="C:cytosolic large ribosomal subunit"/>
    <property type="evidence" value="ECO:0007669"/>
    <property type="project" value="UniProtKB-ARBA"/>
</dbReference>
<feature type="domain" description="Pre-mRNA-splicing factor SLU7" evidence="17">
    <location>
        <begin position="111"/>
        <end position="361"/>
    </location>
</feature>
<dbReference type="SUPFAM" id="SSF57829">
    <property type="entry name" value="Zn-binding ribosomal proteins"/>
    <property type="match status" value="1"/>
</dbReference>
<comment type="subunit">
    <text evidence="15">Associated with the spliceosome.</text>
</comment>
<feature type="compositionally biased region" description="Acidic residues" evidence="16">
    <location>
        <begin position="158"/>
        <end position="170"/>
    </location>
</feature>
<protein>
    <recommendedName>
        <fullName evidence="15">Pre-mRNA-splicing factor SLU7</fullName>
    </recommendedName>
</protein>
<dbReference type="AlphaFoldDB" id="A0A178F0E7"/>
<accession>A0A178F0E7</accession>
<keyword evidence="13 15" id="KW-0539">Nucleus</keyword>
<evidence type="ECO:0000256" key="15">
    <source>
        <dbReference type="RuleBase" id="RU367071"/>
    </source>
</evidence>
<evidence type="ECO:0000256" key="9">
    <source>
        <dbReference type="ARBA" id="ARBA00022833"/>
    </source>
</evidence>
<dbReference type="InterPro" id="IPR021715">
    <property type="entry name" value="Slu7_dom"/>
</dbReference>
<dbReference type="EMBL" id="LHPM01000013">
    <property type="protein sequence ID" value="OAL65614.1"/>
    <property type="molecule type" value="Genomic_DNA"/>
</dbReference>
<reference evidence="18 19" key="1">
    <citation type="submission" date="2016-05" db="EMBL/GenBank/DDBJ databases">
        <title>Genome sequencing of Trichophyton rubrum CMCC(F)T1i isolated from hair.</title>
        <authorList>
            <person name="Zhan P."/>
            <person name="Tao Y."/>
            <person name="Liu W."/>
        </authorList>
    </citation>
    <scope>NUCLEOTIDE SEQUENCE [LARGE SCALE GENOMIC DNA]</scope>
    <source>
        <strain evidence="19">CMCC(F)T1i</strain>
    </source>
</reference>
<keyword evidence="8" id="KW-0863">Zinc-finger</keyword>
<dbReference type="PANTHER" id="PTHR12942:SF2">
    <property type="entry name" value="PRE-MRNA-SPLICING FACTOR SLU7"/>
    <property type="match status" value="1"/>
</dbReference>
<feature type="region of interest" description="Disordered" evidence="16">
    <location>
        <begin position="145"/>
        <end position="193"/>
    </location>
</feature>
<dbReference type="GO" id="GO:0006412">
    <property type="term" value="P:translation"/>
    <property type="evidence" value="ECO:0007669"/>
    <property type="project" value="InterPro"/>
</dbReference>
<dbReference type="GO" id="GO:0019843">
    <property type="term" value="F:rRNA binding"/>
    <property type="evidence" value="ECO:0007669"/>
    <property type="project" value="UniProtKB-KW"/>
</dbReference>
<evidence type="ECO:0000256" key="8">
    <source>
        <dbReference type="ARBA" id="ARBA00022771"/>
    </source>
</evidence>
<evidence type="ECO:0000313" key="19">
    <source>
        <dbReference type="Proteomes" id="UP000243015"/>
    </source>
</evidence>
<gene>
    <name evidence="18" type="ORF">A7C99_2711</name>
</gene>
<dbReference type="GO" id="GO:0030628">
    <property type="term" value="F:pre-mRNA 3'-splice site binding"/>
    <property type="evidence" value="ECO:0007669"/>
    <property type="project" value="UniProtKB-UniRule"/>
</dbReference>
<dbReference type="Gene3D" id="2.20.25.30">
    <property type="match status" value="1"/>
</dbReference>
<dbReference type="GO" id="GO:0008270">
    <property type="term" value="F:zinc ion binding"/>
    <property type="evidence" value="ECO:0007669"/>
    <property type="project" value="UniProtKB-KW"/>
</dbReference>
<keyword evidence="12 15" id="KW-0508">mRNA splicing</keyword>
<sequence length="599" mass="67820">MSRRPTDVANKERNEYIPSFISKKPFYVDDDSSANDYLEHQRLHKEKEDQKWYDRGKRVGPAATKYRKGACENCGAMTHKAKECLSRPRKHGAKWTGKDIEADEHIQKVELGWDAKRDRWNGYDAKEYQNVVEEYEELEALKRKAKDNASTEQKATGEDGDDDVDGDGDGTSEAKYAEESEMGRQQGKGTRNLRIREDTAKYLLNLDLDSAKYDPKTRSMVDMGAQSDQAAALVAEENFMRASGDAQEFEKAQRYAWETQERGDANRQHLQANPTSGEYYRKKQKAEMDAKKAADKKALLEKYGGGEHLQAGPLRDMAVIENERFVEYDETGAIKGEPKPAAKSKYAENVLINNHTSVWGSWWSNFTWGYACCHSTVKNSYCTGKEGIEAFEQAQNMLQIEAGDDDQEQALTKDTMEDKSTDEGRNKPASNAQKKRSRHELEMGVTEEELEAYKKARTAAADPMAAFLVTCEGFNPPTTNSLSRIFKAELQSQTSDDDISELPDAPSKFLIQDDFGKRHNKSHTLCRRCGLRSLHIQKHTCASCGYPAAKMRKYNWSQKALRRRTTGTGRMRYLKSVDRKFKNGFQTGAPKGARGPEKA</sequence>
<feature type="region of interest" description="Disordered" evidence="16">
    <location>
        <begin position="261"/>
        <end position="283"/>
    </location>
</feature>
<comment type="caution">
    <text evidence="18">The sequence shown here is derived from an EMBL/GenBank/DDBJ whole genome shotgun (WGS) entry which is preliminary data.</text>
</comment>
<dbReference type="GO" id="GO:0000398">
    <property type="term" value="P:mRNA splicing, via spliceosome"/>
    <property type="evidence" value="ECO:0007669"/>
    <property type="project" value="UniProtKB-UniRule"/>
</dbReference>
<dbReference type="InterPro" id="IPR011332">
    <property type="entry name" value="Ribosomal_zn-bd"/>
</dbReference>
<keyword evidence="4 15" id="KW-0507">mRNA processing</keyword>
<feature type="region of interest" description="Disordered" evidence="16">
    <location>
        <begin position="415"/>
        <end position="442"/>
    </location>
</feature>
<dbReference type="Pfam" id="PF11708">
    <property type="entry name" value="Slu7"/>
    <property type="match status" value="1"/>
</dbReference>
<evidence type="ECO:0000256" key="4">
    <source>
        <dbReference type="ARBA" id="ARBA00022664"/>
    </source>
</evidence>
<dbReference type="InterPro" id="IPR039974">
    <property type="entry name" value="Splicing_factor_SLU7"/>
</dbReference>
<evidence type="ECO:0000256" key="5">
    <source>
        <dbReference type="ARBA" id="ARBA00022723"/>
    </source>
</evidence>
<comment type="subcellular location">
    <subcellularLocation>
        <location evidence="1 15">Nucleus</location>
    </subcellularLocation>
</comment>
<dbReference type="InterPro" id="IPR001569">
    <property type="entry name" value="Ribosomal_eL37"/>
</dbReference>
<name>A0A178F0E7_TRIRU</name>
<dbReference type="Pfam" id="PF01907">
    <property type="entry name" value="Ribosomal_L37e"/>
    <property type="match status" value="1"/>
</dbReference>
<evidence type="ECO:0000313" key="18">
    <source>
        <dbReference type="EMBL" id="OAL65614.1"/>
    </source>
</evidence>
<evidence type="ECO:0000256" key="12">
    <source>
        <dbReference type="ARBA" id="ARBA00023187"/>
    </source>
</evidence>
<organism evidence="18 19">
    <name type="scientific">Trichophyton rubrum</name>
    <name type="common">Athlete's foot fungus</name>
    <name type="synonym">Epidermophyton rubrum</name>
    <dbReference type="NCBI Taxonomy" id="5551"/>
    <lineage>
        <taxon>Eukaryota</taxon>
        <taxon>Fungi</taxon>
        <taxon>Dikarya</taxon>
        <taxon>Ascomycota</taxon>
        <taxon>Pezizomycotina</taxon>
        <taxon>Eurotiomycetes</taxon>
        <taxon>Eurotiomycetidae</taxon>
        <taxon>Onygenales</taxon>
        <taxon>Arthrodermataceae</taxon>
        <taxon>Trichophyton</taxon>
    </lineage>
</organism>
<keyword evidence="14" id="KW-0687">Ribonucleoprotein</keyword>
<dbReference type="VEuPathDB" id="FungiDB:TERG_02396"/>
<keyword evidence="11 18" id="KW-0689">Ribosomal protein</keyword>
<comment type="similarity">
    <text evidence="3">Belongs to the eukaryotic ribosomal protein eL37 family.</text>
</comment>
<keyword evidence="7" id="KW-0699">rRNA-binding</keyword>
<dbReference type="FunFam" id="2.20.25.30:FF:000001">
    <property type="entry name" value="Ribosomal protein L37"/>
    <property type="match status" value="1"/>
</dbReference>
<evidence type="ECO:0000256" key="1">
    <source>
        <dbReference type="ARBA" id="ARBA00004123"/>
    </source>
</evidence>
<evidence type="ECO:0000256" key="7">
    <source>
        <dbReference type="ARBA" id="ARBA00022730"/>
    </source>
</evidence>
<evidence type="ECO:0000256" key="13">
    <source>
        <dbReference type="ARBA" id="ARBA00023242"/>
    </source>
</evidence>
<feature type="compositionally biased region" description="Basic and acidic residues" evidence="16">
    <location>
        <begin position="415"/>
        <end position="426"/>
    </location>
</feature>
<dbReference type="InterPro" id="IPR011331">
    <property type="entry name" value="Ribosomal_eL37/eL43"/>
</dbReference>
<dbReference type="PANTHER" id="PTHR12942">
    <property type="entry name" value="STEP II SPLICING FACTOR SLU7"/>
    <property type="match status" value="1"/>
</dbReference>